<dbReference type="Proteomes" id="UP000562352">
    <property type="component" value="Unassembled WGS sequence"/>
</dbReference>
<organism evidence="2 3">
    <name type="scientific">Planomonospora venezuelensis</name>
    <dbReference type="NCBI Taxonomy" id="1999"/>
    <lineage>
        <taxon>Bacteria</taxon>
        <taxon>Bacillati</taxon>
        <taxon>Actinomycetota</taxon>
        <taxon>Actinomycetes</taxon>
        <taxon>Streptosporangiales</taxon>
        <taxon>Streptosporangiaceae</taxon>
        <taxon>Planomonospora</taxon>
    </lineage>
</organism>
<comment type="caution">
    <text evidence="2">The sequence shown here is derived from an EMBL/GenBank/DDBJ whole genome shotgun (WGS) entry which is preliminary data.</text>
</comment>
<dbReference type="InterPro" id="IPR013096">
    <property type="entry name" value="Cupin_2"/>
</dbReference>
<dbReference type="EMBL" id="JACHJJ010000001">
    <property type="protein sequence ID" value="MBB5960821.1"/>
    <property type="molecule type" value="Genomic_DNA"/>
</dbReference>
<proteinExistence type="predicted"/>
<keyword evidence="2" id="KW-0413">Isomerase</keyword>
<accession>A0A841CSQ0</accession>
<evidence type="ECO:0000313" key="2">
    <source>
        <dbReference type="EMBL" id="MBB5960821.1"/>
    </source>
</evidence>
<dbReference type="InterPro" id="IPR011051">
    <property type="entry name" value="RmlC_Cupin_sf"/>
</dbReference>
<name>A0A841CSQ0_PLAVE</name>
<dbReference type="Gene3D" id="2.60.120.10">
    <property type="entry name" value="Jelly Rolls"/>
    <property type="match status" value="1"/>
</dbReference>
<feature type="domain" description="Cupin type-2" evidence="1">
    <location>
        <begin position="37"/>
        <end position="101"/>
    </location>
</feature>
<dbReference type="GO" id="GO:0016853">
    <property type="term" value="F:isomerase activity"/>
    <property type="evidence" value="ECO:0007669"/>
    <property type="project" value="UniProtKB-KW"/>
</dbReference>
<keyword evidence="3" id="KW-1185">Reference proteome</keyword>
<protein>
    <submittedName>
        <fullName evidence="2">Mannose-6-phosphate isomerase-like protein (Cupin superfamily)</fullName>
    </submittedName>
</protein>
<gene>
    <name evidence="2" type="ORF">FHS22_000059</name>
</gene>
<dbReference type="Pfam" id="PF07883">
    <property type="entry name" value="Cupin_2"/>
    <property type="match status" value="1"/>
</dbReference>
<reference evidence="2 3" key="1">
    <citation type="submission" date="2020-08" db="EMBL/GenBank/DDBJ databases">
        <title>Genomic Encyclopedia of Type Strains, Phase III (KMG-III): the genomes of soil and plant-associated and newly described type strains.</title>
        <authorList>
            <person name="Whitman W."/>
        </authorList>
    </citation>
    <scope>NUCLEOTIDE SEQUENCE [LARGE SCALE GENOMIC DNA]</scope>
    <source>
        <strain evidence="2 3">CECT 3303</strain>
    </source>
</reference>
<evidence type="ECO:0000259" key="1">
    <source>
        <dbReference type="Pfam" id="PF07883"/>
    </source>
</evidence>
<sequence>MTTANLADAPVFELDGVTFHSLAVPSRGSSELAVWSIEMAPGSSGKEHTVDREEVFVARSGRIVGVIGGVEHVIEAGDAMILPPHTPFSIRNASATEPAAATVCTSAGIKATLGDQTILPPWAQ</sequence>
<evidence type="ECO:0000313" key="3">
    <source>
        <dbReference type="Proteomes" id="UP000562352"/>
    </source>
</evidence>
<dbReference type="InterPro" id="IPR014710">
    <property type="entry name" value="RmlC-like_jellyroll"/>
</dbReference>
<dbReference type="SUPFAM" id="SSF51182">
    <property type="entry name" value="RmlC-like cupins"/>
    <property type="match status" value="1"/>
</dbReference>
<dbReference type="RefSeq" id="WP_184937246.1">
    <property type="nucleotide sequence ID" value="NZ_BAAAWZ010000001.1"/>
</dbReference>
<dbReference type="AlphaFoldDB" id="A0A841CSQ0"/>